<name>A0ABN7VS78_GIGMA</name>
<keyword evidence="2" id="KW-1185">Reference proteome</keyword>
<feature type="non-terminal residue" evidence="1">
    <location>
        <position position="1"/>
    </location>
</feature>
<dbReference type="Proteomes" id="UP000789901">
    <property type="component" value="Unassembled WGS sequence"/>
</dbReference>
<gene>
    <name evidence="1" type="ORF">GMARGA_LOCUS22078</name>
</gene>
<dbReference type="EMBL" id="CAJVQB010020972">
    <property type="protein sequence ID" value="CAG8795885.1"/>
    <property type="molecule type" value="Genomic_DNA"/>
</dbReference>
<proteinExistence type="predicted"/>
<reference evidence="1 2" key="1">
    <citation type="submission" date="2021-06" db="EMBL/GenBank/DDBJ databases">
        <authorList>
            <person name="Kallberg Y."/>
            <person name="Tangrot J."/>
            <person name="Rosling A."/>
        </authorList>
    </citation>
    <scope>NUCLEOTIDE SEQUENCE [LARGE SCALE GENOMIC DNA]</scope>
    <source>
        <strain evidence="1 2">120-4 pot B 10/14</strain>
    </source>
</reference>
<organism evidence="1 2">
    <name type="scientific">Gigaspora margarita</name>
    <dbReference type="NCBI Taxonomy" id="4874"/>
    <lineage>
        <taxon>Eukaryota</taxon>
        <taxon>Fungi</taxon>
        <taxon>Fungi incertae sedis</taxon>
        <taxon>Mucoromycota</taxon>
        <taxon>Glomeromycotina</taxon>
        <taxon>Glomeromycetes</taxon>
        <taxon>Diversisporales</taxon>
        <taxon>Gigasporaceae</taxon>
        <taxon>Gigaspora</taxon>
    </lineage>
</organism>
<evidence type="ECO:0000313" key="2">
    <source>
        <dbReference type="Proteomes" id="UP000789901"/>
    </source>
</evidence>
<evidence type="ECO:0000313" key="1">
    <source>
        <dbReference type="EMBL" id="CAG8795885.1"/>
    </source>
</evidence>
<protein>
    <submittedName>
        <fullName evidence="1">28496_t:CDS:1</fullName>
    </submittedName>
</protein>
<accession>A0ABN7VS78</accession>
<sequence length="44" mass="4569">TTSAPIGIERGPVAMMAAPTAAPPATLPTKFVTSQTHLEAHFNH</sequence>
<comment type="caution">
    <text evidence="1">The sequence shown here is derived from an EMBL/GenBank/DDBJ whole genome shotgun (WGS) entry which is preliminary data.</text>
</comment>